<dbReference type="GO" id="GO:0006046">
    <property type="term" value="P:N-acetylglucosamine catabolic process"/>
    <property type="evidence" value="ECO:0007669"/>
    <property type="project" value="TreeGrafter"/>
</dbReference>
<dbReference type="GO" id="GO:0004342">
    <property type="term" value="F:glucosamine-6-phosphate deaminase activity"/>
    <property type="evidence" value="ECO:0007669"/>
    <property type="project" value="UniProtKB-UniRule"/>
</dbReference>
<keyword evidence="1 3" id="KW-0378">Hydrolase</keyword>
<dbReference type="PANTHER" id="PTHR11280:SF5">
    <property type="entry name" value="GLUCOSAMINE-6-PHOSPHATE ISOMERASE"/>
    <property type="match status" value="1"/>
</dbReference>
<organism evidence="5 6">
    <name type="scientific">Weissella coleopterorum</name>
    <dbReference type="NCBI Taxonomy" id="2714949"/>
    <lineage>
        <taxon>Bacteria</taxon>
        <taxon>Bacillati</taxon>
        <taxon>Bacillota</taxon>
        <taxon>Bacilli</taxon>
        <taxon>Lactobacillales</taxon>
        <taxon>Lactobacillaceae</taxon>
        <taxon>Weissella</taxon>
    </lineage>
</organism>
<dbReference type="AlphaFoldDB" id="A0A6G8AZW0"/>
<comment type="catalytic activity">
    <reaction evidence="3">
        <text>alpha-D-glucosamine 6-phosphate + H2O = beta-D-fructose 6-phosphate + NH4(+)</text>
        <dbReference type="Rhea" id="RHEA:12172"/>
        <dbReference type="ChEBI" id="CHEBI:15377"/>
        <dbReference type="ChEBI" id="CHEBI:28938"/>
        <dbReference type="ChEBI" id="CHEBI:57634"/>
        <dbReference type="ChEBI" id="CHEBI:75989"/>
        <dbReference type="EC" id="3.5.99.6"/>
    </reaction>
</comment>
<dbReference type="CDD" id="cd01399">
    <property type="entry name" value="GlcN6P_deaminase"/>
    <property type="match status" value="1"/>
</dbReference>
<dbReference type="PANTHER" id="PTHR11280">
    <property type="entry name" value="GLUCOSAMINE-6-PHOSPHATE ISOMERASE"/>
    <property type="match status" value="1"/>
</dbReference>
<dbReference type="Proteomes" id="UP000500741">
    <property type="component" value="Chromosome"/>
</dbReference>
<proteinExistence type="inferred from homology"/>
<evidence type="ECO:0000256" key="3">
    <source>
        <dbReference type="HAMAP-Rule" id="MF_01241"/>
    </source>
</evidence>
<evidence type="ECO:0000259" key="4">
    <source>
        <dbReference type="Pfam" id="PF01182"/>
    </source>
</evidence>
<dbReference type="HAMAP" id="MF_01241">
    <property type="entry name" value="GlcN6P_deamin"/>
    <property type="match status" value="1"/>
</dbReference>
<protein>
    <recommendedName>
        <fullName evidence="3">Glucosamine-6-phosphate deaminase</fullName>
        <ecNumber evidence="3">3.5.99.6</ecNumber>
    </recommendedName>
    <alternativeName>
        <fullName evidence="3">GlcN6P deaminase</fullName>
        <shortName evidence="3">GNPDA</shortName>
    </alternativeName>
    <alternativeName>
        <fullName evidence="3">Glucosamine-6-phosphate isomerase</fullName>
    </alternativeName>
</protein>
<dbReference type="GO" id="GO:0005975">
    <property type="term" value="P:carbohydrate metabolic process"/>
    <property type="evidence" value="ECO:0007669"/>
    <property type="project" value="InterPro"/>
</dbReference>
<keyword evidence="6" id="KW-1185">Reference proteome</keyword>
<dbReference type="InterPro" id="IPR037171">
    <property type="entry name" value="NagB/RpiA_transferase-like"/>
</dbReference>
<feature type="active site" description="Proton acceptor; for ring-opening step" evidence="3">
    <location>
        <position position="130"/>
    </location>
</feature>
<accession>A0A6G8AZW0</accession>
<comment type="similarity">
    <text evidence="3">Belongs to the glucosamine/galactosamine-6-phosphate isomerase family. NagB subfamily.</text>
</comment>
<comment type="caution">
    <text evidence="3">Lacks conserved residue(s) required for the propagation of feature annotation.</text>
</comment>
<name>A0A6G8AZW0_9LACO</name>
<feature type="active site" description="Proton acceptor; for enolization step" evidence="3">
    <location>
        <position position="62"/>
    </location>
</feature>
<evidence type="ECO:0000256" key="2">
    <source>
        <dbReference type="ARBA" id="ARBA00023277"/>
    </source>
</evidence>
<comment type="function">
    <text evidence="3">Catalyzes the reversible isomerization-deamination of glucosamine 6-phosphate (GlcN6P) to form fructose 6-phosphate (Fru6P) and ammonium ion.</text>
</comment>
<dbReference type="Gene3D" id="3.40.50.1360">
    <property type="match status" value="1"/>
</dbReference>
<dbReference type="GO" id="GO:0042802">
    <property type="term" value="F:identical protein binding"/>
    <property type="evidence" value="ECO:0007669"/>
    <property type="project" value="TreeGrafter"/>
</dbReference>
<feature type="active site" description="For ring-opening step" evidence="3">
    <location>
        <position position="128"/>
    </location>
</feature>
<sequence>MNIIRVKDQIEGGQVGAQVFQDALNNQAHVFGLATGSTPISIYDTIVKSDMDFSDKISINLDEYKGISGEHEQSYRYFMQKHLFDVKPFATSYVPNGLNPDGMSESGRYDKILEQYPRDLQILGLGQNGHIGFNEPGTSFQSTTHEVDLTESTIEANARFFSDKNDVPRQAYSMGIKSIMGAKQILMAAYGENKAAAVKAMIEGPVTEDVPASILQKHDNVIVILDAGSASQLTNDVN</sequence>
<dbReference type="EMBL" id="CP049888">
    <property type="protein sequence ID" value="QIL50502.1"/>
    <property type="molecule type" value="Genomic_DNA"/>
</dbReference>
<dbReference type="Pfam" id="PF01182">
    <property type="entry name" value="Glucosamine_iso"/>
    <property type="match status" value="1"/>
</dbReference>
<evidence type="ECO:0000313" key="5">
    <source>
        <dbReference type="EMBL" id="QIL50502.1"/>
    </source>
</evidence>
<evidence type="ECO:0000313" key="6">
    <source>
        <dbReference type="Proteomes" id="UP000500741"/>
    </source>
</evidence>
<dbReference type="GO" id="GO:0019262">
    <property type="term" value="P:N-acetylneuraminate catabolic process"/>
    <property type="evidence" value="ECO:0007669"/>
    <property type="project" value="UniProtKB-UniRule"/>
</dbReference>
<dbReference type="SUPFAM" id="SSF100950">
    <property type="entry name" value="NagB/RpiA/CoA transferase-like"/>
    <property type="match status" value="1"/>
</dbReference>
<feature type="domain" description="Glucosamine/galactosamine-6-phosphate isomerase" evidence="4">
    <location>
        <begin position="20"/>
        <end position="221"/>
    </location>
</feature>
<gene>
    <name evidence="3" type="primary">nagB</name>
    <name evidence="5" type="ORF">G7084_03735</name>
</gene>
<feature type="active site" description="For ring-opening step" evidence="3">
    <location>
        <position position="135"/>
    </location>
</feature>
<keyword evidence="2 3" id="KW-0119">Carbohydrate metabolism</keyword>
<reference evidence="5 6" key="1">
    <citation type="submission" date="2020-03" db="EMBL/GenBank/DDBJ databases">
        <title>Weissella sp. nov., isolated from Cybister lewisianus.</title>
        <authorList>
            <person name="Hyun D.-W."/>
            <person name="Bae J.-W."/>
        </authorList>
    </citation>
    <scope>NUCLEOTIDE SEQUENCE [LARGE SCALE GENOMIC DNA]</scope>
    <source>
        <strain evidence="5 6">HDW19</strain>
    </source>
</reference>
<dbReference type="KEGG" id="wco:G7084_03735"/>
<comment type="pathway">
    <text evidence="3">Amino-sugar metabolism; N-acetylneuraminate degradation; D-fructose 6-phosphate from N-acetylneuraminate: step 5/5.</text>
</comment>
<dbReference type="GO" id="GO:0005737">
    <property type="term" value="C:cytoplasm"/>
    <property type="evidence" value="ECO:0007669"/>
    <property type="project" value="TreeGrafter"/>
</dbReference>
<evidence type="ECO:0000256" key="1">
    <source>
        <dbReference type="ARBA" id="ARBA00022801"/>
    </source>
</evidence>
<dbReference type="RefSeq" id="WP_166010169.1">
    <property type="nucleotide sequence ID" value="NZ_CP049888.1"/>
</dbReference>
<dbReference type="InterPro" id="IPR006148">
    <property type="entry name" value="Glc/Gal-6P_isomerase"/>
</dbReference>
<dbReference type="UniPathway" id="UPA00629">
    <property type="reaction ID" value="UER00684"/>
</dbReference>
<dbReference type="InterPro" id="IPR004547">
    <property type="entry name" value="Glucosamine6P_isomerase"/>
</dbReference>
<dbReference type="EC" id="3.5.99.6" evidence="3"/>
<dbReference type="GO" id="GO:0006043">
    <property type="term" value="P:glucosamine catabolic process"/>
    <property type="evidence" value="ECO:0007669"/>
    <property type="project" value="TreeGrafter"/>
</dbReference>